<feature type="domain" description="Protein kinase" evidence="10">
    <location>
        <begin position="13"/>
        <end position="272"/>
    </location>
</feature>
<dbReference type="InterPro" id="IPR008271">
    <property type="entry name" value="Ser/Thr_kinase_AS"/>
</dbReference>
<keyword evidence="3" id="KW-0808">Transferase</keyword>
<organism evidence="11 12">
    <name type="scientific">Catenuloplanes niger</name>
    <dbReference type="NCBI Taxonomy" id="587534"/>
    <lineage>
        <taxon>Bacteria</taxon>
        <taxon>Bacillati</taxon>
        <taxon>Actinomycetota</taxon>
        <taxon>Actinomycetes</taxon>
        <taxon>Micromonosporales</taxon>
        <taxon>Micromonosporaceae</taxon>
        <taxon>Catenuloplanes</taxon>
    </lineage>
</organism>
<keyword evidence="9" id="KW-0812">Transmembrane</keyword>
<dbReference type="SUPFAM" id="SSF56112">
    <property type="entry name" value="Protein kinase-like (PK-like)"/>
    <property type="match status" value="1"/>
</dbReference>
<dbReference type="AlphaFoldDB" id="A0AAE4CRQ5"/>
<dbReference type="InterPro" id="IPR017441">
    <property type="entry name" value="Protein_kinase_ATP_BS"/>
</dbReference>
<dbReference type="RefSeq" id="WP_310412344.1">
    <property type="nucleotide sequence ID" value="NZ_JAVDYC010000001.1"/>
</dbReference>
<dbReference type="InterPro" id="IPR011009">
    <property type="entry name" value="Kinase-like_dom_sf"/>
</dbReference>
<gene>
    <name evidence="11" type="ORF">J2S44_002505</name>
</gene>
<feature type="region of interest" description="Disordered" evidence="8">
    <location>
        <begin position="325"/>
        <end position="362"/>
    </location>
</feature>
<dbReference type="InterPro" id="IPR000719">
    <property type="entry name" value="Prot_kinase_dom"/>
</dbReference>
<name>A0AAE4CRQ5_9ACTN</name>
<evidence type="ECO:0000256" key="8">
    <source>
        <dbReference type="SAM" id="MobiDB-lite"/>
    </source>
</evidence>
<evidence type="ECO:0000259" key="10">
    <source>
        <dbReference type="PROSITE" id="PS50011"/>
    </source>
</evidence>
<evidence type="ECO:0000256" key="9">
    <source>
        <dbReference type="SAM" id="Phobius"/>
    </source>
</evidence>
<dbReference type="SUPFAM" id="SSF50370">
    <property type="entry name" value="Ricin B-like lectins"/>
    <property type="match status" value="1"/>
</dbReference>
<dbReference type="GO" id="GO:0004674">
    <property type="term" value="F:protein serine/threonine kinase activity"/>
    <property type="evidence" value="ECO:0007669"/>
    <property type="project" value="UniProtKB-KW"/>
</dbReference>
<dbReference type="GO" id="GO:0005524">
    <property type="term" value="F:ATP binding"/>
    <property type="evidence" value="ECO:0007669"/>
    <property type="project" value="UniProtKB-UniRule"/>
</dbReference>
<protein>
    <recommendedName>
        <fullName evidence="1">non-specific serine/threonine protein kinase</fullName>
        <ecNumber evidence="1">2.7.11.1</ecNumber>
    </recommendedName>
</protein>
<dbReference type="Gene3D" id="3.30.200.20">
    <property type="entry name" value="Phosphorylase Kinase, domain 1"/>
    <property type="match status" value="1"/>
</dbReference>
<feature type="compositionally biased region" description="Low complexity" evidence="8">
    <location>
        <begin position="412"/>
        <end position="434"/>
    </location>
</feature>
<keyword evidence="12" id="KW-1185">Reference proteome</keyword>
<keyword evidence="2 11" id="KW-0723">Serine/threonine-protein kinase</keyword>
<dbReference type="PROSITE" id="PS00108">
    <property type="entry name" value="PROTEIN_KINASE_ST"/>
    <property type="match status" value="1"/>
</dbReference>
<reference evidence="11 12" key="1">
    <citation type="submission" date="2023-07" db="EMBL/GenBank/DDBJ databases">
        <title>Sequencing the genomes of 1000 actinobacteria strains.</title>
        <authorList>
            <person name="Klenk H.-P."/>
        </authorList>
    </citation>
    <scope>NUCLEOTIDE SEQUENCE [LARGE SCALE GENOMIC DNA]</scope>
    <source>
        <strain evidence="11 12">DSM 44711</strain>
    </source>
</reference>
<evidence type="ECO:0000256" key="1">
    <source>
        <dbReference type="ARBA" id="ARBA00012513"/>
    </source>
</evidence>
<proteinExistence type="predicted"/>
<dbReference type="PROSITE" id="PS00107">
    <property type="entry name" value="PROTEIN_KINASE_ATP"/>
    <property type="match status" value="1"/>
</dbReference>
<dbReference type="EC" id="2.7.11.1" evidence="1"/>
<dbReference type="EMBL" id="JAVDYC010000001">
    <property type="protein sequence ID" value="MDR7322255.1"/>
    <property type="molecule type" value="Genomic_DNA"/>
</dbReference>
<dbReference type="Gene3D" id="1.10.510.10">
    <property type="entry name" value="Transferase(Phosphotransferase) domain 1"/>
    <property type="match status" value="1"/>
</dbReference>
<keyword evidence="6 7" id="KW-0067">ATP-binding</keyword>
<evidence type="ECO:0000256" key="3">
    <source>
        <dbReference type="ARBA" id="ARBA00022679"/>
    </source>
</evidence>
<dbReference type="Pfam" id="PF00652">
    <property type="entry name" value="Ricin_B_lectin"/>
    <property type="match status" value="1"/>
</dbReference>
<feature type="region of interest" description="Disordered" evidence="8">
    <location>
        <begin position="412"/>
        <end position="446"/>
    </location>
</feature>
<dbReference type="PANTHER" id="PTHR43289">
    <property type="entry name" value="MITOGEN-ACTIVATED PROTEIN KINASE KINASE KINASE 20-RELATED"/>
    <property type="match status" value="1"/>
</dbReference>
<keyword evidence="9" id="KW-1133">Transmembrane helix</keyword>
<dbReference type="SMART" id="SM00458">
    <property type="entry name" value="RICIN"/>
    <property type="match status" value="1"/>
</dbReference>
<evidence type="ECO:0000256" key="7">
    <source>
        <dbReference type="PROSITE-ProRule" id="PRU10141"/>
    </source>
</evidence>
<dbReference type="PANTHER" id="PTHR43289:SF6">
    <property type="entry name" value="SERINE_THREONINE-PROTEIN KINASE NEKL-3"/>
    <property type="match status" value="1"/>
</dbReference>
<comment type="caution">
    <text evidence="11">The sequence shown here is derived from an EMBL/GenBank/DDBJ whole genome shotgun (WGS) entry which is preliminary data.</text>
</comment>
<evidence type="ECO:0000313" key="12">
    <source>
        <dbReference type="Proteomes" id="UP001183629"/>
    </source>
</evidence>
<dbReference type="Proteomes" id="UP001183629">
    <property type="component" value="Unassembled WGS sequence"/>
</dbReference>
<evidence type="ECO:0000256" key="5">
    <source>
        <dbReference type="ARBA" id="ARBA00022777"/>
    </source>
</evidence>
<dbReference type="Gene3D" id="2.80.10.50">
    <property type="match status" value="1"/>
</dbReference>
<keyword evidence="5 11" id="KW-0418">Kinase</keyword>
<feature type="binding site" evidence="7">
    <location>
        <position position="42"/>
    </location>
    <ligand>
        <name>ATP</name>
        <dbReference type="ChEBI" id="CHEBI:30616"/>
    </ligand>
</feature>
<keyword evidence="9" id="KW-0472">Membrane</keyword>
<dbReference type="CDD" id="cd14014">
    <property type="entry name" value="STKc_PknB_like"/>
    <property type="match status" value="1"/>
</dbReference>
<accession>A0AAE4CRQ5</accession>
<dbReference type="InterPro" id="IPR035992">
    <property type="entry name" value="Ricin_B-like_lectins"/>
</dbReference>
<dbReference type="PROSITE" id="PS50011">
    <property type="entry name" value="PROTEIN_KINASE_DOM"/>
    <property type="match status" value="1"/>
</dbReference>
<dbReference type="Pfam" id="PF00069">
    <property type="entry name" value="Pkinase"/>
    <property type="match status" value="1"/>
</dbReference>
<evidence type="ECO:0000256" key="2">
    <source>
        <dbReference type="ARBA" id="ARBA00022527"/>
    </source>
</evidence>
<feature type="compositionally biased region" description="Pro residues" evidence="8">
    <location>
        <begin position="344"/>
        <end position="362"/>
    </location>
</feature>
<evidence type="ECO:0000256" key="4">
    <source>
        <dbReference type="ARBA" id="ARBA00022741"/>
    </source>
</evidence>
<keyword evidence="4 7" id="KW-0547">Nucleotide-binding</keyword>
<dbReference type="PROSITE" id="PS50231">
    <property type="entry name" value="RICIN_B_LECTIN"/>
    <property type="match status" value="1"/>
</dbReference>
<evidence type="ECO:0000256" key="6">
    <source>
        <dbReference type="ARBA" id="ARBA00022840"/>
    </source>
</evidence>
<sequence>MSDTPQREIAGRYRLLRPLGQGAMGRVWLARDEMLQRDVALKEIVPPAGLTGDEVQELRERALREARAIAKVSQSNVVRIFDVLRTGEEPWIVMEYVNSTSLQKEIATNGPITPARAAEIGLRVLGALRAAHAVGVLHRDIKPANVLLGADGRVVLTDFGLATATDDPGMTRTGVVMGSPAYLAPERATGGQVGASADLWSLGASLYAAVEGRAPYTRPSSIATLAALATELPPMPQNAGPLLPALEGLLRRDPARRVDAFEAERLLRHALSGAPAHAGAGMLSGTWANPDAAASGGNSAAHSAHQQAVPVGTLSQARHRHVVGGPTTMLPAATTRPDGGPTVEIPPAPSVPLPPYGGPPPRSRGENGSLYLLVGALVVVLILAVVLGMRVFNPSTSGGNITNEPDFTLPTVTTSAPRTPAAAPTPTPSRTRVTPPSPTPAAPTSAAPQVITPVVADRSLVNLGSNRCFAVAGSNPAATEPIHIWDCDGTPGTKFTLPGTGALQVLGNCIQADSPTVGSQLHIAPCTGELSQTFGLSDGGDLISIQSGKCVDVTGGIFANGTPVQLYDCNGTPAQKWVLS</sequence>
<dbReference type="InterPro" id="IPR000772">
    <property type="entry name" value="Ricin_B_lectin"/>
</dbReference>
<evidence type="ECO:0000313" key="11">
    <source>
        <dbReference type="EMBL" id="MDR7322255.1"/>
    </source>
</evidence>
<feature type="transmembrane region" description="Helical" evidence="9">
    <location>
        <begin position="370"/>
        <end position="392"/>
    </location>
</feature>
<dbReference type="SMART" id="SM00220">
    <property type="entry name" value="S_TKc"/>
    <property type="match status" value="1"/>
</dbReference>